<dbReference type="InterPro" id="IPR000565">
    <property type="entry name" value="Topo_IIA_B"/>
</dbReference>
<evidence type="ECO:0000256" key="6">
    <source>
        <dbReference type="ARBA" id="ARBA00022842"/>
    </source>
</evidence>
<dbReference type="GO" id="GO:0006265">
    <property type="term" value="P:DNA topological change"/>
    <property type="evidence" value="ECO:0007669"/>
    <property type="project" value="UniProtKB-UniRule"/>
</dbReference>
<dbReference type="CDD" id="cd16928">
    <property type="entry name" value="HATPase_GyrB-like"/>
    <property type="match status" value="1"/>
</dbReference>
<keyword evidence="4 10" id="KW-0547">Nucleotide-binding</keyword>
<dbReference type="SUPFAM" id="SSF55874">
    <property type="entry name" value="ATPase domain of HSP90 chaperone/DNA topoisomerase II/histidine kinase"/>
    <property type="match status" value="1"/>
</dbReference>
<dbReference type="InterPro" id="IPR014721">
    <property type="entry name" value="Ribsml_uS5_D2-typ_fold_subgr"/>
</dbReference>
<evidence type="ECO:0000256" key="4">
    <source>
        <dbReference type="ARBA" id="ARBA00022741"/>
    </source>
</evidence>
<dbReference type="PROSITE" id="PS50880">
    <property type="entry name" value="TOPRIM"/>
    <property type="match status" value="1"/>
</dbReference>
<feature type="domain" description="Toprim" evidence="11">
    <location>
        <begin position="421"/>
        <end position="535"/>
    </location>
</feature>
<comment type="miscellaneous">
    <text evidence="10">Few gyrases are as efficient as E.coli at forming negative supercoils. Not all organisms have 2 type II topoisomerases; in organisms with a single type II topoisomerase this enzyme also has to decatenate newly replicated chromosomes.</text>
</comment>
<dbReference type="PRINTS" id="PR00418">
    <property type="entry name" value="TPI2FAMILY"/>
</dbReference>
<evidence type="ECO:0000256" key="1">
    <source>
        <dbReference type="ARBA" id="ARBA00000185"/>
    </source>
</evidence>
<feature type="binding site" evidence="10">
    <location>
        <position position="500"/>
    </location>
    <ligand>
        <name>Mg(2+)</name>
        <dbReference type="ChEBI" id="CHEBI:18420"/>
        <label>2</label>
    </ligand>
</feature>
<keyword evidence="3 10" id="KW-0479">Metal-binding</keyword>
<dbReference type="SUPFAM" id="SSF56719">
    <property type="entry name" value="Type II DNA topoisomerase"/>
    <property type="match status" value="1"/>
</dbReference>
<dbReference type="GO" id="GO:0034335">
    <property type="term" value="F:DNA negative supercoiling activity"/>
    <property type="evidence" value="ECO:0007669"/>
    <property type="project" value="UniProtKB-ARBA"/>
</dbReference>
<dbReference type="NCBIfam" id="TIGR01059">
    <property type="entry name" value="gyrB"/>
    <property type="match status" value="1"/>
</dbReference>
<dbReference type="PRINTS" id="PR01159">
    <property type="entry name" value="DNAGYRASEB"/>
</dbReference>
<dbReference type="HAMAP" id="MF_01898">
    <property type="entry name" value="GyrB"/>
    <property type="match status" value="1"/>
</dbReference>
<comment type="caution">
    <text evidence="12">The sequence shown here is derived from an EMBL/GenBank/DDBJ whole genome shotgun (WGS) entry which is preliminary data.</text>
</comment>
<dbReference type="InterPro" id="IPR034160">
    <property type="entry name" value="TOPRIM_GyrB"/>
</dbReference>
<evidence type="ECO:0000256" key="2">
    <source>
        <dbReference type="ARBA" id="ARBA00010708"/>
    </source>
</evidence>
<dbReference type="InterPro" id="IPR002288">
    <property type="entry name" value="DNA_gyrase_B_C"/>
</dbReference>
<dbReference type="NCBIfam" id="NF004189">
    <property type="entry name" value="PRK05644.1"/>
    <property type="match status" value="1"/>
</dbReference>
<evidence type="ECO:0000313" key="12">
    <source>
        <dbReference type="EMBL" id="TRX99392.1"/>
    </source>
</evidence>
<evidence type="ECO:0000256" key="7">
    <source>
        <dbReference type="ARBA" id="ARBA00023029"/>
    </source>
</evidence>
<evidence type="ECO:0000259" key="11">
    <source>
        <dbReference type="PROSITE" id="PS50880"/>
    </source>
</evidence>
<dbReference type="PANTHER" id="PTHR45866">
    <property type="entry name" value="DNA GYRASE/TOPOISOMERASE SUBUNIT B"/>
    <property type="match status" value="1"/>
</dbReference>
<feature type="site" description="Interaction with DNA" evidence="10">
    <location>
        <position position="455"/>
    </location>
</feature>
<evidence type="ECO:0000256" key="9">
    <source>
        <dbReference type="ARBA" id="ARBA00023235"/>
    </source>
</evidence>
<comment type="function">
    <text evidence="10">A type II topoisomerase that negatively supercoils closed circular double-stranded (ds) DNA in an ATP-dependent manner to modulate DNA topology and maintain chromosomes in an underwound state. Negative supercoiling favors strand separation, and DNA replication, transcription, recombination and repair, all of which involve strand separation. Also able to catalyze the interconversion of other topological isomers of dsDNA rings, including catenanes and knotted rings. Type II topoisomerases break and join 2 DNA strands simultaneously in an ATP-dependent manner.</text>
</comment>
<evidence type="ECO:0000256" key="8">
    <source>
        <dbReference type="ARBA" id="ARBA00023125"/>
    </source>
</evidence>
<keyword evidence="5 10" id="KW-0067">ATP-binding</keyword>
<dbReference type="Proteomes" id="UP000315938">
    <property type="component" value="Unassembled WGS sequence"/>
</dbReference>
<dbReference type="SMART" id="SM00433">
    <property type="entry name" value="TOP2c"/>
    <property type="match status" value="1"/>
</dbReference>
<dbReference type="GO" id="GO:0005524">
    <property type="term" value="F:ATP binding"/>
    <property type="evidence" value="ECO:0007669"/>
    <property type="project" value="UniProtKB-UniRule"/>
</dbReference>
<feature type="binding site" evidence="10">
    <location>
        <position position="500"/>
    </location>
    <ligand>
        <name>Mg(2+)</name>
        <dbReference type="ChEBI" id="CHEBI:18420"/>
        <label>1</label>
        <note>catalytic</note>
    </ligand>
</feature>
<keyword evidence="9 10" id="KW-0413">Isomerase</keyword>
<proteinExistence type="inferred from homology"/>
<organism evidence="12 13">
    <name type="scientific">Acholeplasma laidlawii</name>
    <dbReference type="NCBI Taxonomy" id="2148"/>
    <lineage>
        <taxon>Bacteria</taxon>
        <taxon>Bacillati</taxon>
        <taxon>Mycoplasmatota</taxon>
        <taxon>Mollicutes</taxon>
        <taxon>Acholeplasmatales</taxon>
        <taxon>Acholeplasmataceae</taxon>
        <taxon>Acholeplasma</taxon>
    </lineage>
</organism>
<dbReference type="Gene3D" id="3.30.565.10">
    <property type="entry name" value="Histidine kinase-like ATPase, C-terminal domain"/>
    <property type="match status" value="1"/>
</dbReference>
<dbReference type="InterPro" id="IPR013506">
    <property type="entry name" value="Topo_IIA_bsu_dom2"/>
</dbReference>
<dbReference type="InterPro" id="IPR036890">
    <property type="entry name" value="HATPase_C_sf"/>
</dbReference>
<dbReference type="Pfam" id="PF02518">
    <property type="entry name" value="HATPase_c"/>
    <property type="match status" value="1"/>
</dbReference>
<feature type="binding site" evidence="10">
    <location>
        <position position="427"/>
    </location>
    <ligand>
        <name>Mg(2+)</name>
        <dbReference type="ChEBI" id="CHEBI:18420"/>
        <label>1</label>
        <note>catalytic</note>
    </ligand>
</feature>
<evidence type="ECO:0000256" key="5">
    <source>
        <dbReference type="ARBA" id="ARBA00022840"/>
    </source>
</evidence>
<dbReference type="GO" id="GO:0005737">
    <property type="term" value="C:cytoplasm"/>
    <property type="evidence" value="ECO:0007669"/>
    <property type="project" value="UniProtKB-SubCell"/>
</dbReference>
<dbReference type="FunFam" id="3.30.565.10:FF:000002">
    <property type="entry name" value="DNA gyrase subunit B"/>
    <property type="match status" value="1"/>
</dbReference>
<dbReference type="RefSeq" id="WP_064211995.1">
    <property type="nucleotide sequence ID" value="NZ_JACAOE010000002.1"/>
</dbReference>
<dbReference type="Gene3D" id="3.40.50.670">
    <property type="match status" value="1"/>
</dbReference>
<dbReference type="NCBIfam" id="NF011501">
    <property type="entry name" value="PRK14939.1"/>
    <property type="match status" value="1"/>
</dbReference>
<dbReference type="SUPFAM" id="SSF54211">
    <property type="entry name" value="Ribosomal protein S5 domain 2-like"/>
    <property type="match status" value="1"/>
</dbReference>
<comment type="subcellular location">
    <subcellularLocation>
        <location evidence="10">Cytoplasm</location>
    </subcellularLocation>
</comment>
<comment type="subunit">
    <text evidence="10">Heterotetramer, composed of two GyrA and two GyrB chains. In the heterotetramer, GyrA contains the active site tyrosine that forms a transient covalent intermediate with DNA, while GyrB binds cofactors and catalyzes ATP hydrolysis.</text>
</comment>
<dbReference type="InterPro" id="IPR018522">
    <property type="entry name" value="TopoIIA_CS"/>
</dbReference>
<comment type="catalytic activity">
    <reaction evidence="1 10">
        <text>ATP-dependent breakage, passage and rejoining of double-stranded DNA.</text>
        <dbReference type="EC" id="5.6.2.2"/>
    </reaction>
</comment>
<dbReference type="Pfam" id="PF01751">
    <property type="entry name" value="Toprim"/>
    <property type="match status" value="1"/>
</dbReference>
<dbReference type="FunFam" id="3.30.230.10:FF:000005">
    <property type="entry name" value="DNA gyrase subunit B"/>
    <property type="match status" value="1"/>
</dbReference>
<dbReference type="FunFam" id="3.40.50.670:FF:000002">
    <property type="entry name" value="DNA gyrase subunit B"/>
    <property type="match status" value="1"/>
</dbReference>
<evidence type="ECO:0000256" key="10">
    <source>
        <dbReference type="HAMAP-Rule" id="MF_01898"/>
    </source>
</evidence>
<dbReference type="InterPro" id="IPR006171">
    <property type="entry name" value="TOPRIM_dom"/>
</dbReference>
<dbReference type="Pfam" id="PF00986">
    <property type="entry name" value="DNA_gyraseB_C"/>
    <property type="match status" value="1"/>
</dbReference>
<dbReference type="InterPro" id="IPR013759">
    <property type="entry name" value="Topo_IIA_B_C"/>
</dbReference>
<dbReference type="InterPro" id="IPR013760">
    <property type="entry name" value="Topo_IIA-like_dom_sf"/>
</dbReference>
<dbReference type="PANTHER" id="PTHR45866:SF1">
    <property type="entry name" value="DNA GYRASE SUBUNIT B, MITOCHONDRIAL"/>
    <property type="match status" value="1"/>
</dbReference>
<dbReference type="Gene3D" id="3.30.230.10">
    <property type="match status" value="1"/>
</dbReference>
<keyword evidence="8" id="KW-0238">DNA-binding</keyword>
<evidence type="ECO:0000256" key="3">
    <source>
        <dbReference type="ARBA" id="ARBA00022723"/>
    </source>
</evidence>
<dbReference type="GO" id="GO:0003677">
    <property type="term" value="F:DNA binding"/>
    <property type="evidence" value="ECO:0007669"/>
    <property type="project" value="UniProtKB-KW"/>
</dbReference>
<dbReference type="Pfam" id="PF00204">
    <property type="entry name" value="DNA_gyraseB"/>
    <property type="match status" value="1"/>
</dbReference>
<dbReference type="PROSITE" id="PS00177">
    <property type="entry name" value="TOPOISOMERASE_II"/>
    <property type="match status" value="1"/>
</dbReference>
<dbReference type="GO" id="GO:0005694">
    <property type="term" value="C:chromosome"/>
    <property type="evidence" value="ECO:0007669"/>
    <property type="project" value="InterPro"/>
</dbReference>
<sequence length="635" mass="71204">MPNNNNSHYTADNIQILEGLEAVKKRPGMYIGSTGERGLHHLVWEIVDNSIDEALGGYADEITIEILKGEVIRVTDNGRGIPVDIHPKTKRPAVETILTTLHAGGKFDKGSYKVSGGLHGVGASVVNGLSEWFVVEIHKDGTIYEQKYERGIPAYDLKVKGSTDKSGTIISFQADPLIFTETVIYNYETLRTRIQQLAFLNKGLKLNLIDDRFEENKSESFHYEGGITEYVKFLNQSKSKIHNDIIYIDKEQDGITVELAMQFVDSYSPNLHSFTNNISTTEGGMHEDGFKMALTRVISKYADDLKMKKDDSISGEDTREGLTAIISVKHPEPQFEGQTKTKLGNPEVRAITSQITSEAIERFLMENPAQAKAIVEKVLLATRARVAAIKAKDLTRRKSPLDALGFASKLADCRSKDPEKSEIYIVEGDSAGGSAKQGRDSEFQAIMPLRGKVLNVEKSRLDKMLSNKEIVNLIQAMGTGISDEFDITKARYHKIVIMTDADVDGAHIRTLLLTFLFRHMRPLIDAGYVYAAQPPLYKISWGRNFQYSYNEQELNELLKTIETKPSIQRYKGLGEMDAEQLWDTTMDPAKRTLLQIKLEDAIEADQVFSMLMGEEVEPRKEFIQNNAQYATDIDA</sequence>
<dbReference type="AlphaFoldDB" id="A0A553IGR6"/>
<keyword evidence="10" id="KW-0963">Cytoplasm</keyword>
<dbReference type="GO" id="GO:0006261">
    <property type="term" value="P:DNA-templated DNA replication"/>
    <property type="evidence" value="ECO:0007669"/>
    <property type="project" value="UniProtKB-UniRule"/>
</dbReference>
<dbReference type="SMART" id="SM00387">
    <property type="entry name" value="HATPase_c"/>
    <property type="match status" value="1"/>
</dbReference>
<accession>A0A553IGR6</accession>
<reference evidence="12 13" key="1">
    <citation type="submission" date="2019-07" db="EMBL/GenBank/DDBJ databases">
        <title>Genome sequence of Acholeplasma laidlawii strain with increased resistance to erythromycin.</title>
        <authorList>
            <person name="Medvedeva E.S."/>
            <person name="Baranova N.B."/>
            <person name="Siniagina M.N."/>
            <person name="Mouzykantov A."/>
            <person name="Chernova O.A."/>
            <person name="Chernov V.M."/>
        </authorList>
    </citation>
    <scope>NUCLEOTIDE SEQUENCE [LARGE SCALE GENOMIC DNA]</scope>
    <source>
        <strain evidence="12 13">PG8REry</strain>
    </source>
</reference>
<dbReference type="GO" id="GO:0046872">
    <property type="term" value="F:metal ion binding"/>
    <property type="evidence" value="ECO:0007669"/>
    <property type="project" value="UniProtKB-KW"/>
</dbReference>
<protein>
    <recommendedName>
        <fullName evidence="10">DNA gyrase subunit B</fullName>
        <ecNumber evidence="10">5.6.2.2</ecNumber>
    </recommendedName>
</protein>
<feature type="binding site" evidence="10">
    <location>
        <position position="502"/>
    </location>
    <ligand>
        <name>Mg(2+)</name>
        <dbReference type="ChEBI" id="CHEBI:18420"/>
        <label>2</label>
    </ligand>
</feature>
<gene>
    <name evidence="10 12" type="primary">gyrB</name>
    <name evidence="12" type="ORF">FNV44_06735</name>
</gene>
<evidence type="ECO:0000313" key="13">
    <source>
        <dbReference type="Proteomes" id="UP000315938"/>
    </source>
</evidence>
<dbReference type="InterPro" id="IPR001241">
    <property type="entry name" value="Topo_IIA"/>
</dbReference>
<keyword evidence="7 10" id="KW-0799">Topoisomerase</keyword>
<dbReference type="EC" id="5.6.2.2" evidence="10"/>
<name>A0A553IGR6_ACHLA</name>
<comment type="similarity">
    <text evidence="2 10">Belongs to the type II topoisomerase GyrB family.</text>
</comment>
<keyword evidence="6 10" id="KW-0460">Magnesium</keyword>
<dbReference type="CDD" id="cd03366">
    <property type="entry name" value="TOPRIM_TopoIIA_GyrB"/>
    <property type="match status" value="1"/>
</dbReference>
<dbReference type="InterPro" id="IPR020568">
    <property type="entry name" value="Ribosomal_Su5_D2-typ_SF"/>
</dbReference>
<dbReference type="InterPro" id="IPR011557">
    <property type="entry name" value="GyrB"/>
</dbReference>
<comment type="cofactor">
    <cofactor evidence="10">
        <name>Mg(2+)</name>
        <dbReference type="ChEBI" id="CHEBI:18420"/>
    </cofactor>
    <cofactor evidence="10">
        <name>Mn(2+)</name>
        <dbReference type="ChEBI" id="CHEBI:29035"/>
    </cofactor>
    <cofactor evidence="10">
        <name>Ca(2+)</name>
        <dbReference type="ChEBI" id="CHEBI:29108"/>
    </cofactor>
    <text evidence="10">Binds two Mg(2+) per subunit. The magnesium ions form salt bridges with both the protein and the DNA. Can also accept other divalent metal cations, such as Mn(2+) or Ca(2+).</text>
</comment>
<dbReference type="EMBL" id="VKID01000002">
    <property type="protein sequence ID" value="TRX99392.1"/>
    <property type="molecule type" value="Genomic_DNA"/>
</dbReference>
<dbReference type="InterPro" id="IPR003594">
    <property type="entry name" value="HATPase_dom"/>
</dbReference>
<feature type="site" description="Interaction with DNA" evidence="10">
    <location>
        <position position="452"/>
    </location>
</feature>
<dbReference type="CDD" id="cd00822">
    <property type="entry name" value="TopoII_Trans_DNA_gyrase"/>
    <property type="match status" value="1"/>
</dbReference>